<proteinExistence type="predicted"/>
<dbReference type="EMBL" id="VSRR010075942">
    <property type="protein sequence ID" value="MPC87891.1"/>
    <property type="molecule type" value="Genomic_DNA"/>
</dbReference>
<protein>
    <submittedName>
        <fullName evidence="1">Uncharacterized protein</fullName>
    </submittedName>
</protein>
<dbReference type="AlphaFoldDB" id="A0A5B7IQT4"/>
<gene>
    <name evidence="1" type="ORF">E2C01_082771</name>
</gene>
<accession>A0A5B7IQT4</accession>
<organism evidence="1 2">
    <name type="scientific">Portunus trituberculatus</name>
    <name type="common">Swimming crab</name>
    <name type="synonym">Neptunus trituberculatus</name>
    <dbReference type="NCBI Taxonomy" id="210409"/>
    <lineage>
        <taxon>Eukaryota</taxon>
        <taxon>Metazoa</taxon>
        <taxon>Ecdysozoa</taxon>
        <taxon>Arthropoda</taxon>
        <taxon>Crustacea</taxon>
        <taxon>Multicrustacea</taxon>
        <taxon>Malacostraca</taxon>
        <taxon>Eumalacostraca</taxon>
        <taxon>Eucarida</taxon>
        <taxon>Decapoda</taxon>
        <taxon>Pleocyemata</taxon>
        <taxon>Brachyura</taxon>
        <taxon>Eubrachyura</taxon>
        <taxon>Portunoidea</taxon>
        <taxon>Portunidae</taxon>
        <taxon>Portuninae</taxon>
        <taxon>Portunus</taxon>
    </lineage>
</organism>
<evidence type="ECO:0000313" key="1">
    <source>
        <dbReference type="EMBL" id="MPC87891.1"/>
    </source>
</evidence>
<dbReference type="Proteomes" id="UP000324222">
    <property type="component" value="Unassembled WGS sequence"/>
</dbReference>
<reference evidence="1 2" key="1">
    <citation type="submission" date="2019-05" db="EMBL/GenBank/DDBJ databases">
        <title>Another draft genome of Portunus trituberculatus and its Hox gene families provides insights of decapod evolution.</title>
        <authorList>
            <person name="Jeong J.-H."/>
            <person name="Song I."/>
            <person name="Kim S."/>
            <person name="Choi T."/>
            <person name="Kim D."/>
            <person name="Ryu S."/>
            <person name="Kim W."/>
        </authorList>
    </citation>
    <scope>NUCLEOTIDE SEQUENCE [LARGE SCALE GENOMIC DNA]</scope>
    <source>
        <tissue evidence="1">Muscle</tissue>
    </source>
</reference>
<name>A0A5B7IQT4_PORTR</name>
<evidence type="ECO:0000313" key="2">
    <source>
        <dbReference type="Proteomes" id="UP000324222"/>
    </source>
</evidence>
<sequence>MGNNEKRGVMEESRICSGQLIYPGRGVGGLSSLVPPLPAHALRRRLSSCHVPVSQRAPCEECHGQAVGEVMQGSRHKRQVDGS</sequence>
<keyword evidence="2" id="KW-1185">Reference proteome</keyword>
<comment type="caution">
    <text evidence="1">The sequence shown here is derived from an EMBL/GenBank/DDBJ whole genome shotgun (WGS) entry which is preliminary data.</text>
</comment>